<dbReference type="AlphaFoldDB" id="A0A5J5FTJ1"/>
<name>A0A5J5FTJ1_9BACL</name>
<comment type="caution">
    <text evidence="2">The sequence shown here is derived from an EMBL/GenBank/DDBJ whole genome shotgun (WGS) entry which is preliminary data.</text>
</comment>
<organism evidence="2 3">
    <name type="scientific">Paenibacillus spiritus</name>
    <dbReference type="NCBI Taxonomy" id="2496557"/>
    <lineage>
        <taxon>Bacteria</taxon>
        <taxon>Bacillati</taxon>
        <taxon>Bacillota</taxon>
        <taxon>Bacilli</taxon>
        <taxon>Bacillales</taxon>
        <taxon>Paenibacillaceae</taxon>
        <taxon>Paenibacillus</taxon>
    </lineage>
</organism>
<gene>
    <name evidence="2" type="ORF">F4V43_18420</name>
</gene>
<accession>A0A5J5FTJ1</accession>
<dbReference type="OrthoDB" id="2644386at2"/>
<dbReference type="Proteomes" id="UP000367750">
    <property type="component" value="Unassembled WGS sequence"/>
</dbReference>
<protein>
    <submittedName>
        <fullName evidence="2">Uncharacterized protein</fullName>
    </submittedName>
</protein>
<sequence>MNQENQVKEPGTSDPAVNDATSDWGASDGFSLWEQQAEDGQWLKDWEGRKETHDMFHDSYE</sequence>
<proteinExistence type="predicted"/>
<dbReference type="EMBL" id="VYKK01000031">
    <property type="protein sequence ID" value="KAA8996854.1"/>
    <property type="molecule type" value="Genomic_DNA"/>
</dbReference>
<evidence type="ECO:0000313" key="3">
    <source>
        <dbReference type="Proteomes" id="UP000367750"/>
    </source>
</evidence>
<dbReference type="RefSeq" id="WP_150459737.1">
    <property type="nucleotide sequence ID" value="NZ_VYKK01000031.1"/>
</dbReference>
<keyword evidence="3" id="KW-1185">Reference proteome</keyword>
<feature type="region of interest" description="Disordered" evidence="1">
    <location>
        <begin position="1"/>
        <end position="46"/>
    </location>
</feature>
<reference evidence="2 3" key="1">
    <citation type="submission" date="2019-09" db="EMBL/GenBank/DDBJ databases">
        <title>Bacillus ochoae sp. nov., Paenibacillus whitsoniae sp. nov., Paenibacillus spiritus sp. nov. Isolated from the Mars Exploration Rover during spacecraft assembly.</title>
        <authorList>
            <person name="Seuylemezian A."/>
            <person name="Vaishampayan P."/>
        </authorList>
    </citation>
    <scope>NUCLEOTIDE SEQUENCE [LARGE SCALE GENOMIC DNA]</scope>
    <source>
        <strain evidence="2 3">MER_111</strain>
    </source>
</reference>
<evidence type="ECO:0000256" key="1">
    <source>
        <dbReference type="SAM" id="MobiDB-lite"/>
    </source>
</evidence>
<evidence type="ECO:0000313" key="2">
    <source>
        <dbReference type="EMBL" id="KAA8996854.1"/>
    </source>
</evidence>